<dbReference type="EMBL" id="JBIAMX010000035">
    <property type="protein sequence ID" value="MFF0547226.1"/>
    <property type="molecule type" value="Genomic_DNA"/>
</dbReference>
<keyword evidence="2" id="KW-1185">Reference proteome</keyword>
<dbReference type="RefSeq" id="WP_387703322.1">
    <property type="nucleotide sequence ID" value="NZ_JBIAMX010000035.1"/>
</dbReference>
<evidence type="ECO:0000313" key="1">
    <source>
        <dbReference type="EMBL" id="MFF0547226.1"/>
    </source>
</evidence>
<proteinExistence type="predicted"/>
<evidence type="ECO:0000313" key="2">
    <source>
        <dbReference type="Proteomes" id="UP001601444"/>
    </source>
</evidence>
<gene>
    <name evidence="1" type="ORF">ACFYTF_30780</name>
</gene>
<accession>A0ABW6PXQ2</accession>
<comment type="caution">
    <text evidence="1">The sequence shown here is derived from an EMBL/GenBank/DDBJ whole genome shotgun (WGS) entry which is preliminary data.</text>
</comment>
<evidence type="ECO:0008006" key="3">
    <source>
        <dbReference type="Google" id="ProtNLM"/>
    </source>
</evidence>
<organism evidence="1 2">
    <name type="scientific">Nocardia thailandica</name>
    <dbReference type="NCBI Taxonomy" id="257275"/>
    <lineage>
        <taxon>Bacteria</taxon>
        <taxon>Bacillati</taxon>
        <taxon>Actinomycetota</taxon>
        <taxon>Actinomycetes</taxon>
        <taxon>Mycobacteriales</taxon>
        <taxon>Nocardiaceae</taxon>
        <taxon>Nocardia</taxon>
    </lineage>
</organism>
<sequence length="81" mass="8345">MGDTHAARAEELAAEANEALRRAIETDAKPPNAFAAAGYGGNKWEQVRALQAQAQVHATLAHADATLALAEVVARGGTPLA</sequence>
<reference evidence="1 2" key="1">
    <citation type="submission" date="2024-10" db="EMBL/GenBank/DDBJ databases">
        <title>The Natural Products Discovery Center: Release of the First 8490 Sequenced Strains for Exploring Actinobacteria Biosynthetic Diversity.</title>
        <authorList>
            <person name="Kalkreuter E."/>
            <person name="Kautsar S.A."/>
            <person name="Yang D."/>
            <person name="Bader C.D."/>
            <person name="Teijaro C.N."/>
            <person name="Fluegel L."/>
            <person name="Davis C.M."/>
            <person name="Simpson J.R."/>
            <person name="Lauterbach L."/>
            <person name="Steele A.D."/>
            <person name="Gui C."/>
            <person name="Meng S."/>
            <person name="Li G."/>
            <person name="Viehrig K."/>
            <person name="Ye F."/>
            <person name="Su P."/>
            <person name="Kiefer A.F."/>
            <person name="Nichols A."/>
            <person name="Cepeda A.J."/>
            <person name="Yan W."/>
            <person name="Fan B."/>
            <person name="Jiang Y."/>
            <person name="Adhikari A."/>
            <person name="Zheng C.-J."/>
            <person name="Schuster L."/>
            <person name="Cowan T.M."/>
            <person name="Smanski M.J."/>
            <person name="Chevrette M.G."/>
            <person name="De Carvalho L.P.S."/>
            <person name="Shen B."/>
        </authorList>
    </citation>
    <scope>NUCLEOTIDE SEQUENCE [LARGE SCALE GENOMIC DNA]</scope>
    <source>
        <strain evidence="1 2">NPDC004045</strain>
    </source>
</reference>
<protein>
    <recommendedName>
        <fullName evidence="3">Acyl-CoA dehydrogenase</fullName>
    </recommendedName>
</protein>
<dbReference type="Proteomes" id="UP001601444">
    <property type="component" value="Unassembled WGS sequence"/>
</dbReference>
<name>A0ABW6PXQ2_9NOCA</name>